<dbReference type="Pfam" id="PF03241">
    <property type="entry name" value="HpaB"/>
    <property type="match status" value="1"/>
</dbReference>
<dbReference type="Gene3D" id="1.20.140.10">
    <property type="entry name" value="Butyryl-CoA Dehydrogenase, subunit A, domain 3"/>
    <property type="match status" value="1"/>
</dbReference>
<dbReference type="InterPro" id="IPR046373">
    <property type="entry name" value="Acyl-CoA_Oxase/DH_mid-dom_sf"/>
</dbReference>
<organism evidence="6 7">
    <name type="scientific">Entotheonella factor</name>
    <dbReference type="NCBI Taxonomy" id="1429438"/>
    <lineage>
        <taxon>Bacteria</taxon>
        <taxon>Pseudomonadati</taxon>
        <taxon>Nitrospinota/Tectimicrobiota group</taxon>
        <taxon>Candidatus Tectimicrobiota</taxon>
        <taxon>Candidatus Entotheonellia</taxon>
        <taxon>Candidatus Entotheonellales</taxon>
        <taxon>Candidatus Entotheonellaceae</taxon>
        <taxon>Candidatus Entotheonella</taxon>
    </lineage>
</organism>
<dbReference type="PIRSF" id="PIRSF000331">
    <property type="entry name" value="HpaA_HpaB"/>
    <property type="match status" value="1"/>
</dbReference>
<accession>W4L9I2</accession>
<comment type="caution">
    <text evidence="6">The sequence shown here is derived from an EMBL/GenBank/DDBJ whole genome shotgun (WGS) entry which is preliminary data.</text>
</comment>
<dbReference type="Gene3D" id="2.40.110.10">
    <property type="entry name" value="Butyryl-CoA Dehydrogenase, subunit A, domain 2"/>
    <property type="match status" value="1"/>
</dbReference>
<gene>
    <name evidence="6" type="ORF">ETSY1_35350</name>
</gene>
<keyword evidence="1" id="KW-0285">Flavoprotein</keyword>
<name>W4L9I2_ENTF1</name>
<dbReference type="InterPro" id="IPR004925">
    <property type="entry name" value="HpaB/PvcC/4-BUDH"/>
</dbReference>
<dbReference type="PANTHER" id="PTHR36117">
    <property type="entry name" value="4-HYDROXYPHENYLACETATE 3-MONOOXYGENASE-RELATED"/>
    <property type="match status" value="1"/>
</dbReference>
<dbReference type="Gene3D" id="1.10.3140.10">
    <property type="entry name" value="4-hydroxybutyryl-coa dehydratase, domain 1"/>
    <property type="match status" value="1"/>
</dbReference>
<protein>
    <recommendedName>
        <fullName evidence="8">4-hydroxyphenylacetate 3-monooxygenase</fullName>
    </recommendedName>
</protein>
<dbReference type="SUPFAM" id="SSF47203">
    <property type="entry name" value="Acyl-CoA dehydrogenase C-terminal domain-like"/>
    <property type="match status" value="1"/>
</dbReference>
<reference evidence="6 7" key="1">
    <citation type="journal article" date="2014" name="Nature">
        <title>An environmental bacterial taxon with a large and distinct metabolic repertoire.</title>
        <authorList>
            <person name="Wilson M.C."/>
            <person name="Mori T."/>
            <person name="Ruckert C."/>
            <person name="Uria A.R."/>
            <person name="Helf M.J."/>
            <person name="Takada K."/>
            <person name="Gernert C."/>
            <person name="Steffens U.A."/>
            <person name="Heycke N."/>
            <person name="Schmitt S."/>
            <person name="Rinke C."/>
            <person name="Helfrich E.J."/>
            <person name="Brachmann A.O."/>
            <person name="Gurgui C."/>
            <person name="Wakimoto T."/>
            <person name="Kracht M."/>
            <person name="Crusemann M."/>
            <person name="Hentschel U."/>
            <person name="Abe I."/>
            <person name="Matsunaga S."/>
            <person name="Kalinowski J."/>
            <person name="Takeyama H."/>
            <person name="Piel J."/>
        </authorList>
    </citation>
    <scope>NUCLEOTIDE SEQUENCE [LARGE SCALE GENOMIC DNA]</scope>
    <source>
        <strain evidence="7">TSY1</strain>
    </source>
</reference>
<evidence type="ECO:0000256" key="1">
    <source>
        <dbReference type="ARBA" id="ARBA00022630"/>
    </source>
</evidence>
<dbReference type="GO" id="GO:0016627">
    <property type="term" value="F:oxidoreductase activity, acting on the CH-CH group of donors"/>
    <property type="evidence" value="ECO:0007669"/>
    <property type="project" value="InterPro"/>
</dbReference>
<feature type="domain" description="HpaB/PvcC/4-BUDH N-terminal" evidence="5">
    <location>
        <begin position="6"/>
        <end position="267"/>
    </location>
</feature>
<dbReference type="InterPro" id="IPR024719">
    <property type="entry name" value="HpaB/PvcC/4-BUDH_C"/>
</dbReference>
<keyword evidence="3" id="KW-0560">Oxidoreductase</keyword>
<dbReference type="InterPro" id="IPR009100">
    <property type="entry name" value="AcylCoA_DH/oxidase_NM_dom_sf"/>
</dbReference>
<evidence type="ECO:0000313" key="6">
    <source>
        <dbReference type="EMBL" id="ETW94325.1"/>
    </source>
</evidence>
<dbReference type="PANTHER" id="PTHR36117:SF3">
    <property type="entry name" value="4-HYDROXYPHENYLACETATE 3-MONOOXYGENASE-RELATED"/>
    <property type="match status" value="1"/>
</dbReference>
<dbReference type="SUPFAM" id="SSF56645">
    <property type="entry name" value="Acyl-CoA dehydrogenase NM domain-like"/>
    <property type="match status" value="1"/>
</dbReference>
<evidence type="ECO:0000256" key="3">
    <source>
        <dbReference type="ARBA" id="ARBA00023002"/>
    </source>
</evidence>
<sequence>MPVRSGAQYITGLRDGRDVWYRGEPVEDMTEHPAFIPCLQVMAQLYDLQHHPDHHQIMTYPSPQTTEPVGQSFRMPRGVEDLVLRRSMLDRWASATGGMLAQSPDYANIGLMALASGRNILATGDPRFGVHALRYYEQCREQDVCVVHVPAVSAPQPSQAGASYAPAFRVIASRSEGLRVSGMCRPVPMVAVADELLVCGGAALKSGQGQHALAFALPVATQGISLVCRERDGRDNAYNHPLASRFDTPDCVLLFEDVLVPWERVFLSGDIELHNRLMSATGFAAQVGHQVLTRQVAKTMLLLGVAEQLSQAIRIRDFLHVQAKLGELITTLEAMRSCLRRAEVDAMVGPGGVWVPHLQAIRAGQRLFAGWHPRMVEILQLLGAGGYMMTPSQADIQGPMSESIAKYYQGAEVAADERIQLFCLAWDMVGDQFGMRQQLYETDVPMDLVTAMANDYQDYDLQAAVSQVQRFLDKTS</sequence>
<proteinExistence type="predicted"/>
<dbReference type="HOGENOM" id="CLU_023920_2_1_7"/>
<dbReference type="InterPro" id="IPR024674">
    <property type="entry name" value="HpaB/PvcC/4-BUDH_N"/>
</dbReference>
<evidence type="ECO:0000256" key="2">
    <source>
        <dbReference type="ARBA" id="ARBA00022827"/>
    </source>
</evidence>
<dbReference type="EMBL" id="AZHW01001082">
    <property type="protein sequence ID" value="ETW94325.1"/>
    <property type="molecule type" value="Genomic_DNA"/>
</dbReference>
<feature type="domain" description="HpaB/PvcC/4-BUDH C-terminal" evidence="4">
    <location>
        <begin position="275"/>
        <end position="473"/>
    </location>
</feature>
<dbReference type="Proteomes" id="UP000019141">
    <property type="component" value="Unassembled WGS sequence"/>
</dbReference>
<evidence type="ECO:0000259" key="4">
    <source>
        <dbReference type="Pfam" id="PF03241"/>
    </source>
</evidence>
<evidence type="ECO:0000313" key="7">
    <source>
        <dbReference type="Proteomes" id="UP000019141"/>
    </source>
</evidence>
<dbReference type="Pfam" id="PF11794">
    <property type="entry name" value="HpaB_N"/>
    <property type="match status" value="1"/>
</dbReference>
<keyword evidence="2" id="KW-0274">FAD</keyword>
<evidence type="ECO:0000259" key="5">
    <source>
        <dbReference type="Pfam" id="PF11794"/>
    </source>
</evidence>
<dbReference type="AlphaFoldDB" id="W4L9I2"/>
<dbReference type="InterPro" id="IPR036250">
    <property type="entry name" value="AcylCo_DH-like_C"/>
</dbReference>
<keyword evidence="7" id="KW-1185">Reference proteome</keyword>
<dbReference type="PATRIC" id="fig|1429438.4.peg.6653"/>
<evidence type="ECO:0008006" key="8">
    <source>
        <dbReference type="Google" id="ProtNLM"/>
    </source>
</evidence>